<dbReference type="STRING" id="574087.Acear_0840"/>
<gene>
    <name evidence="4" type="primary">cobQ</name>
    <name evidence="7" type="ordered locus">Acear_0840</name>
</gene>
<dbReference type="Gene3D" id="3.40.50.300">
    <property type="entry name" value="P-loop containing nucleotide triphosphate hydrolases"/>
    <property type="match status" value="1"/>
</dbReference>
<evidence type="ECO:0000256" key="2">
    <source>
        <dbReference type="ARBA" id="ARBA00022573"/>
    </source>
</evidence>
<dbReference type="KEGG" id="aar:Acear_0840"/>
<dbReference type="eggNOG" id="COG1492">
    <property type="taxonomic scope" value="Bacteria"/>
</dbReference>
<dbReference type="EMBL" id="CP002105">
    <property type="protein sequence ID" value="ADL12375.1"/>
    <property type="molecule type" value="Genomic_DNA"/>
</dbReference>
<comment type="function">
    <text evidence="4">Catalyzes amidations at positions B, D, E, and G on adenosylcobyrinic A,C-diamide. NH(2) groups are provided by glutamine, and one molecule of ATP is hydrogenolyzed for each amidation.</text>
</comment>
<dbReference type="PANTHER" id="PTHR21343">
    <property type="entry name" value="DETHIOBIOTIN SYNTHETASE"/>
    <property type="match status" value="1"/>
</dbReference>
<dbReference type="GO" id="GO:0016874">
    <property type="term" value="F:ligase activity"/>
    <property type="evidence" value="ECO:0007669"/>
    <property type="project" value="UniProtKB-KW"/>
</dbReference>
<dbReference type="InterPro" id="IPR033949">
    <property type="entry name" value="CobQ_GATase1"/>
</dbReference>
<evidence type="ECO:0000313" key="8">
    <source>
        <dbReference type="Proteomes" id="UP000001661"/>
    </source>
</evidence>
<dbReference type="Pfam" id="PF01656">
    <property type="entry name" value="CbiA"/>
    <property type="match status" value="1"/>
</dbReference>
<feature type="active site" evidence="4">
    <location>
        <position position="444"/>
    </location>
</feature>
<dbReference type="InterPro" id="IPR029062">
    <property type="entry name" value="Class_I_gatase-like"/>
</dbReference>
<feature type="domain" description="CobQ/CobB/MinD/ParA nucleotide binding" evidence="5">
    <location>
        <begin position="6"/>
        <end position="237"/>
    </location>
</feature>
<dbReference type="PROSITE" id="PS51273">
    <property type="entry name" value="GATASE_TYPE_1"/>
    <property type="match status" value="1"/>
</dbReference>
<dbReference type="RefSeq" id="WP_013277821.1">
    <property type="nucleotide sequence ID" value="NC_014378.1"/>
</dbReference>
<sequence>MTAKTIMLQGTASNVGKSILTTALCRIFAEDGYQTTPFKGWNMALNSYVTKDGGEIGIAQAIQAQAAGIDITVDMQPFLLKPKGKGESQVIKHGRPMADLGLKEQDSQYRQFALQEIEQSLDRLCEEFEMVVMEGAGSPAEINIKERDLANMNVAKLKETPVLLVADVDRGGALASVVGTIELLPPEEKELVAGIILNKFRGDRELLEPGIETVEEETGIPVVGVIPYFQGFRIPAEDSVALTDLQDEDVEVEIAVIKLPHISNFTDLEPFEQEPKTGVRYITQRDQLGNPDLIIIPGSKNTIDDLLYLQETGLAAEIEQAAEKSVPVIGVCGGYQMLGQKVYDPEGTESNWQELDGLGLLPIETTFSPNKLTFQAEAVVKGSGEFFADLTGSEVAGYEIHMGTSQLISDNSPAFRIKKRGQEEVNIADGAVSQDGLVFGTYLHGIFANDNFRRNLINRLRERKGLERLKADTVSHQVKLEESYEQLAAIVRDNLDLDQIYRIME</sequence>
<comment type="similarity">
    <text evidence="4">Belongs to the CobB/CobQ family. CobQ subfamily.</text>
</comment>
<name>D9QVW6_ACEAZ</name>
<protein>
    <recommendedName>
        <fullName evidence="4">Cobyric acid synthase</fullName>
    </recommendedName>
</protein>
<dbReference type="AlphaFoldDB" id="D9QVW6"/>
<dbReference type="CDD" id="cd01750">
    <property type="entry name" value="GATase1_CobQ"/>
    <property type="match status" value="1"/>
</dbReference>
<dbReference type="InterPro" id="IPR004459">
    <property type="entry name" value="CobQ_synth"/>
</dbReference>
<dbReference type="InterPro" id="IPR027417">
    <property type="entry name" value="P-loop_NTPase"/>
</dbReference>
<evidence type="ECO:0000259" key="5">
    <source>
        <dbReference type="Pfam" id="PF01656"/>
    </source>
</evidence>
<dbReference type="InterPro" id="IPR011698">
    <property type="entry name" value="GATase_3"/>
</dbReference>
<dbReference type="SUPFAM" id="SSF52317">
    <property type="entry name" value="Class I glutamine amidotransferase-like"/>
    <property type="match status" value="1"/>
</dbReference>
<dbReference type="HAMAP" id="MF_00028">
    <property type="entry name" value="CobQ"/>
    <property type="match status" value="1"/>
</dbReference>
<accession>D9QVW6</accession>
<evidence type="ECO:0000259" key="6">
    <source>
        <dbReference type="Pfam" id="PF07685"/>
    </source>
</evidence>
<comment type="pathway">
    <text evidence="1 4">Cofactor biosynthesis; adenosylcobalamin biosynthesis.</text>
</comment>
<reference evidence="7 8" key="1">
    <citation type="journal article" date="2010" name="Stand. Genomic Sci.">
        <title>Complete genome sequence of Acetohalobium arabaticum type strain (Z-7288).</title>
        <authorList>
            <person name="Sikorski J."/>
            <person name="Lapidus A."/>
            <person name="Chertkov O."/>
            <person name="Lucas S."/>
            <person name="Copeland A."/>
            <person name="Glavina Del Rio T."/>
            <person name="Nolan M."/>
            <person name="Tice H."/>
            <person name="Cheng J.F."/>
            <person name="Han C."/>
            <person name="Brambilla E."/>
            <person name="Pitluck S."/>
            <person name="Liolios K."/>
            <person name="Ivanova N."/>
            <person name="Mavromatis K."/>
            <person name="Mikhailova N."/>
            <person name="Pati A."/>
            <person name="Bruce D."/>
            <person name="Detter C."/>
            <person name="Tapia R."/>
            <person name="Goodwin L."/>
            <person name="Chen A."/>
            <person name="Palaniappan K."/>
            <person name="Land M."/>
            <person name="Hauser L."/>
            <person name="Chang Y.J."/>
            <person name="Jeffries C.D."/>
            <person name="Rohde M."/>
            <person name="Goker M."/>
            <person name="Spring S."/>
            <person name="Woyke T."/>
            <person name="Bristow J."/>
            <person name="Eisen J.A."/>
            <person name="Markowitz V."/>
            <person name="Hugenholtz P."/>
            <person name="Kyrpides N.C."/>
            <person name="Klenk H.P."/>
        </authorList>
    </citation>
    <scope>NUCLEOTIDE SEQUENCE [LARGE SCALE GENOMIC DNA]</scope>
    <source>
        <strain evidence="8">ATCC 49924 / DSM 5501 / Z-7288</strain>
    </source>
</reference>
<dbReference type="OrthoDB" id="9808302at2"/>
<dbReference type="PROSITE" id="PS51274">
    <property type="entry name" value="GATASE_COBBQ"/>
    <property type="match status" value="1"/>
</dbReference>
<dbReference type="InterPro" id="IPR002586">
    <property type="entry name" value="CobQ/CobB/MinD/ParA_Nub-bd_dom"/>
</dbReference>
<dbReference type="GO" id="GO:0015420">
    <property type="term" value="F:ABC-type vitamin B12 transporter activity"/>
    <property type="evidence" value="ECO:0007669"/>
    <property type="project" value="UniProtKB-UniRule"/>
</dbReference>
<evidence type="ECO:0000256" key="4">
    <source>
        <dbReference type="HAMAP-Rule" id="MF_00028"/>
    </source>
</evidence>
<evidence type="ECO:0000256" key="3">
    <source>
        <dbReference type="ARBA" id="ARBA00022962"/>
    </source>
</evidence>
<dbReference type="UniPathway" id="UPA00148"/>
<feature type="active site" description="Nucleophile" evidence="4">
    <location>
        <position position="332"/>
    </location>
</feature>
<dbReference type="HOGENOM" id="CLU_019250_2_2_9"/>
<evidence type="ECO:0000313" key="7">
    <source>
        <dbReference type="EMBL" id="ADL12375.1"/>
    </source>
</evidence>
<evidence type="ECO:0000256" key="1">
    <source>
        <dbReference type="ARBA" id="ARBA00004953"/>
    </source>
</evidence>
<keyword evidence="2 4" id="KW-0169">Cobalamin biosynthesis</keyword>
<keyword evidence="7" id="KW-0436">Ligase</keyword>
<dbReference type="Gene3D" id="3.40.50.880">
    <property type="match status" value="1"/>
</dbReference>
<dbReference type="Pfam" id="PF07685">
    <property type="entry name" value="GATase_3"/>
    <property type="match status" value="1"/>
</dbReference>
<keyword evidence="8" id="KW-1185">Reference proteome</keyword>
<organism evidence="7 8">
    <name type="scientific">Acetohalobium arabaticum (strain ATCC 49924 / DSM 5501 / Z-7288)</name>
    <dbReference type="NCBI Taxonomy" id="574087"/>
    <lineage>
        <taxon>Bacteria</taxon>
        <taxon>Bacillati</taxon>
        <taxon>Bacillota</taxon>
        <taxon>Clostridia</taxon>
        <taxon>Halanaerobiales</taxon>
        <taxon>Halobacteroidaceae</taxon>
        <taxon>Acetohalobium</taxon>
    </lineage>
</organism>
<dbReference type="PANTHER" id="PTHR21343:SF1">
    <property type="entry name" value="COBYRIC ACID SYNTHASE"/>
    <property type="match status" value="1"/>
</dbReference>
<dbReference type="SUPFAM" id="SSF52540">
    <property type="entry name" value="P-loop containing nucleoside triphosphate hydrolases"/>
    <property type="match status" value="1"/>
</dbReference>
<proteinExistence type="inferred from homology"/>
<dbReference type="GO" id="GO:0009236">
    <property type="term" value="P:cobalamin biosynthetic process"/>
    <property type="evidence" value="ECO:0007669"/>
    <property type="project" value="UniProtKB-UniRule"/>
</dbReference>
<dbReference type="Proteomes" id="UP000001661">
    <property type="component" value="Chromosome"/>
</dbReference>
<dbReference type="NCBIfam" id="TIGR00313">
    <property type="entry name" value="cobQ"/>
    <property type="match status" value="1"/>
</dbReference>
<dbReference type="NCBIfam" id="NF001989">
    <property type="entry name" value="PRK00784.1"/>
    <property type="match status" value="1"/>
</dbReference>
<keyword evidence="3 4" id="KW-0315">Glutamine amidotransferase</keyword>
<feature type="domain" description="CobB/CobQ-like glutamine amidotransferase" evidence="6">
    <location>
        <begin position="253"/>
        <end position="452"/>
    </location>
</feature>